<sequence length="95" mass="9617">MIDEDRGVGDGRVAVDVDDLPGGELAPARGQGRDDRVGEQIEPFRSGSGVLEGADGCAHGAHANSGRREGGRASQRTGGMATAMVNTAGSSPSLR</sequence>
<dbReference type="KEGG" id="stcm:SCMC78_65900"/>
<proteinExistence type="predicted"/>
<evidence type="ECO:0000313" key="2">
    <source>
        <dbReference type="EMBL" id="BFP56783.1"/>
    </source>
</evidence>
<gene>
    <name evidence="2" type="ORF">SCMC78_65900</name>
</gene>
<name>A0AB33KT34_9ACTN</name>
<feature type="compositionally biased region" description="Polar residues" evidence="1">
    <location>
        <begin position="84"/>
        <end position="95"/>
    </location>
</feature>
<accession>A0AB33KT34</accession>
<evidence type="ECO:0000256" key="1">
    <source>
        <dbReference type="SAM" id="MobiDB-lite"/>
    </source>
</evidence>
<protein>
    <submittedName>
        <fullName evidence="2">Uncharacterized protein</fullName>
    </submittedName>
</protein>
<organism evidence="2">
    <name type="scientific">Streptomyces sp. CMC78</name>
    <dbReference type="NCBI Taxonomy" id="3231512"/>
    <lineage>
        <taxon>Bacteria</taxon>
        <taxon>Bacillati</taxon>
        <taxon>Actinomycetota</taxon>
        <taxon>Actinomycetes</taxon>
        <taxon>Kitasatosporales</taxon>
        <taxon>Streptomycetaceae</taxon>
        <taxon>Streptomyces</taxon>
    </lineage>
</organism>
<reference evidence="2" key="1">
    <citation type="submission" date="2024-07" db="EMBL/GenBank/DDBJ databases">
        <title>Complete genome sequences of cellulolytic bacteria, Kitasatospora sp. CMC57 and Streptomyces sp. CMC78, isolated from Japanese agricultural soil.</title>
        <authorList>
            <person name="Hashimoto T."/>
            <person name="Ito M."/>
            <person name="Iwamoto M."/>
            <person name="Fukahori D."/>
            <person name="Shoda T."/>
            <person name="Sakoda M."/>
            <person name="Morohoshi T."/>
            <person name="Mitsuboshi M."/>
            <person name="Nishizawa T."/>
        </authorList>
    </citation>
    <scope>NUCLEOTIDE SEQUENCE</scope>
    <source>
        <strain evidence="2">CMC78</strain>
    </source>
</reference>
<dbReference type="EMBL" id="AP035884">
    <property type="protein sequence ID" value="BFP56783.1"/>
    <property type="molecule type" value="Genomic_DNA"/>
</dbReference>
<dbReference type="AlphaFoldDB" id="A0AB33KT34"/>
<feature type="compositionally biased region" description="Basic and acidic residues" evidence="1">
    <location>
        <begin position="1"/>
        <end position="15"/>
    </location>
</feature>
<feature type="region of interest" description="Disordered" evidence="1">
    <location>
        <begin position="1"/>
        <end position="95"/>
    </location>
</feature>